<accession>A0A1X6PF00</accession>
<gene>
    <name evidence="1" type="ORF">BU14_0077s0041</name>
</gene>
<evidence type="ECO:0000313" key="1">
    <source>
        <dbReference type="EMBL" id="OSX79421.1"/>
    </source>
</evidence>
<name>A0A1X6PF00_PORUM</name>
<protein>
    <submittedName>
        <fullName evidence="1">Uncharacterized protein</fullName>
    </submittedName>
</protein>
<evidence type="ECO:0000313" key="2">
    <source>
        <dbReference type="Proteomes" id="UP000218209"/>
    </source>
</evidence>
<keyword evidence="2" id="KW-1185">Reference proteome</keyword>
<sequence>MAAFASAWTPALSTTTRPRSALAGTAVAPARGVAATAATTMRFGVDMDKYANMARDTLGLNAKPVDYSRPSAFWKNTTATQAARNAPTVTVHHRVASAGSFDAYMDAWRGLITRTMAPAAVPATGVAPRGLAGARADVYMAERVRSAYKQQANPMGVYQPACTEGSAKGHADASRIAALSSRFRAGHRSTAAKLGDYFETRRRATTVAAGCTYEESLIGRFPAAAAATVLGAAEVGRTCIRYGVPRSAAESFMVRAVDAQMKARAVVGGVYAPSCSDGGAAGEAETARVTALAAAFRARAAPAGVDAAARFDSAAYARNHFGHGCDYEEALFNKWGAVAAAMRPSTARY</sequence>
<dbReference type="Proteomes" id="UP000218209">
    <property type="component" value="Unassembled WGS sequence"/>
</dbReference>
<dbReference type="AlphaFoldDB" id="A0A1X6PF00"/>
<organism evidence="1 2">
    <name type="scientific">Porphyra umbilicalis</name>
    <name type="common">Purple laver</name>
    <name type="synonym">Red alga</name>
    <dbReference type="NCBI Taxonomy" id="2786"/>
    <lineage>
        <taxon>Eukaryota</taxon>
        <taxon>Rhodophyta</taxon>
        <taxon>Bangiophyceae</taxon>
        <taxon>Bangiales</taxon>
        <taxon>Bangiaceae</taxon>
        <taxon>Porphyra</taxon>
    </lineage>
</organism>
<reference evidence="1 2" key="1">
    <citation type="submission" date="2017-03" db="EMBL/GenBank/DDBJ databases">
        <title>WGS assembly of Porphyra umbilicalis.</title>
        <authorList>
            <person name="Brawley S.H."/>
            <person name="Blouin N.A."/>
            <person name="Ficko-Blean E."/>
            <person name="Wheeler G.L."/>
            <person name="Lohr M."/>
            <person name="Goodson H.V."/>
            <person name="Jenkins J.W."/>
            <person name="Blaby-Haas C.E."/>
            <person name="Helliwell K.E."/>
            <person name="Chan C."/>
            <person name="Marriage T."/>
            <person name="Bhattacharya D."/>
            <person name="Klein A.S."/>
            <person name="Badis Y."/>
            <person name="Brodie J."/>
            <person name="Cao Y."/>
            <person name="Collen J."/>
            <person name="Dittami S.M."/>
            <person name="Gachon C.M."/>
            <person name="Green B.R."/>
            <person name="Karpowicz S."/>
            <person name="Kim J.W."/>
            <person name="Kudahl U."/>
            <person name="Lin S."/>
            <person name="Michel G."/>
            <person name="Mittag M."/>
            <person name="Olson B.J."/>
            <person name="Pangilinan J."/>
            <person name="Peng Y."/>
            <person name="Qiu H."/>
            <person name="Shu S."/>
            <person name="Singer J.T."/>
            <person name="Smith A.G."/>
            <person name="Sprecher B.N."/>
            <person name="Wagner V."/>
            <person name="Wang W."/>
            <person name="Wang Z.-Y."/>
            <person name="Yan J."/>
            <person name="Yarish C."/>
            <person name="Zoeuner-Riek S."/>
            <person name="Zhuang Y."/>
            <person name="Zou Y."/>
            <person name="Lindquist E.A."/>
            <person name="Grimwood J."/>
            <person name="Barry K."/>
            <person name="Rokhsar D.S."/>
            <person name="Schmutz J."/>
            <person name="Stiller J.W."/>
            <person name="Grossman A.R."/>
            <person name="Prochnik S.E."/>
        </authorList>
    </citation>
    <scope>NUCLEOTIDE SEQUENCE [LARGE SCALE GENOMIC DNA]</scope>
    <source>
        <strain evidence="1">4086291</strain>
    </source>
</reference>
<proteinExistence type="predicted"/>
<dbReference type="EMBL" id="KV918791">
    <property type="protein sequence ID" value="OSX79421.1"/>
    <property type="molecule type" value="Genomic_DNA"/>
</dbReference>